<evidence type="ECO:0000256" key="1">
    <source>
        <dbReference type="ARBA" id="ARBA00022450"/>
    </source>
</evidence>
<comment type="subcellular location">
    <subcellularLocation>
        <location evidence="3">Cytoplasm</location>
    </subcellularLocation>
</comment>
<name>A0ABW7FKN6_9BURK</name>
<dbReference type="InterPro" id="IPR009081">
    <property type="entry name" value="PP-bd_ACP"/>
</dbReference>
<comment type="function">
    <text evidence="3">Carrier of the growing fatty acid chain in fatty acid biosynthesis.</text>
</comment>
<keyword evidence="6" id="KW-1185">Reference proteome</keyword>
<keyword evidence="2 3" id="KW-0597">Phosphoprotein</keyword>
<dbReference type="EMBL" id="JBIGHW010000007">
    <property type="protein sequence ID" value="MFG6441908.1"/>
    <property type="molecule type" value="Genomic_DNA"/>
</dbReference>
<protein>
    <recommendedName>
        <fullName evidence="3">Acyl carrier protein</fullName>
        <shortName evidence="3">ACP</shortName>
    </recommendedName>
</protein>
<dbReference type="InterPro" id="IPR003231">
    <property type="entry name" value="ACP"/>
</dbReference>
<comment type="PTM">
    <text evidence="3">4'-phosphopantetheine is transferred from CoA to a specific serine of apo-ACP by AcpS. This modification is essential for activity because fatty acids are bound in thioester linkage to the sulfhydryl of the prosthetic group.</text>
</comment>
<comment type="caution">
    <text evidence="5">The sequence shown here is derived from an EMBL/GenBank/DDBJ whole genome shotgun (WGS) entry which is preliminary data.</text>
</comment>
<keyword evidence="3" id="KW-0276">Fatty acid metabolism</keyword>
<keyword evidence="3" id="KW-0444">Lipid biosynthesis</keyword>
<feature type="modified residue" description="O-(pantetheine 4'-phosphoryl)serine" evidence="3">
    <location>
        <position position="39"/>
    </location>
</feature>
<dbReference type="Proteomes" id="UP001606301">
    <property type="component" value="Unassembled WGS sequence"/>
</dbReference>
<gene>
    <name evidence="3" type="primary">acpP</name>
    <name evidence="5" type="ORF">ACG0Z3_14580</name>
</gene>
<dbReference type="InterPro" id="IPR036736">
    <property type="entry name" value="ACP-like_sf"/>
</dbReference>
<proteinExistence type="inferred from homology"/>
<comment type="similarity">
    <text evidence="3">Belongs to the acyl carrier protein (ACP) family.</text>
</comment>
<sequence>MTDQEIFDRLRSILVETFDIEADRIAPQARLYDDLDIDSIDAVDLIVKLKPLVGKRLQPEAFKAVRTLQDVIDALQGLLKEGAESSEVGDRPAAATTA</sequence>
<feature type="domain" description="Carrier" evidence="4">
    <location>
        <begin position="4"/>
        <end position="79"/>
    </location>
</feature>
<dbReference type="Gene3D" id="1.10.1200.10">
    <property type="entry name" value="ACP-like"/>
    <property type="match status" value="1"/>
</dbReference>
<dbReference type="HAMAP" id="MF_01217">
    <property type="entry name" value="Acyl_carrier"/>
    <property type="match status" value="1"/>
</dbReference>
<evidence type="ECO:0000256" key="2">
    <source>
        <dbReference type="ARBA" id="ARBA00022553"/>
    </source>
</evidence>
<keyword evidence="3" id="KW-0963">Cytoplasm</keyword>
<evidence type="ECO:0000256" key="3">
    <source>
        <dbReference type="HAMAP-Rule" id="MF_01217"/>
    </source>
</evidence>
<organism evidence="5 6">
    <name type="scientific">Pelomonas margarita</name>
    <dbReference type="NCBI Taxonomy" id="3299031"/>
    <lineage>
        <taxon>Bacteria</taxon>
        <taxon>Pseudomonadati</taxon>
        <taxon>Pseudomonadota</taxon>
        <taxon>Betaproteobacteria</taxon>
        <taxon>Burkholderiales</taxon>
        <taxon>Sphaerotilaceae</taxon>
        <taxon>Roseateles</taxon>
    </lineage>
</organism>
<keyword evidence="1 3" id="KW-0596">Phosphopantetheine</keyword>
<dbReference type="Pfam" id="PF00550">
    <property type="entry name" value="PP-binding"/>
    <property type="match status" value="1"/>
</dbReference>
<dbReference type="RefSeq" id="WP_394398623.1">
    <property type="nucleotide sequence ID" value="NZ_JBIGHW010000007.1"/>
</dbReference>
<dbReference type="SUPFAM" id="SSF47336">
    <property type="entry name" value="ACP-like"/>
    <property type="match status" value="1"/>
</dbReference>
<reference evidence="5 6" key="1">
    <citation type="submission" date="2024-08" db="EMBL/GenBank/DDBJ databases">
        <authorList>
            <person name="Lu H."/>
        </authorList>
    </citation>
    <scope>NUCLEOTIDE SEQUENCE [LARGE SCALE GENOMIC DNA]</scope>
    <source>
        <strain evidence="5 6">LKC17W</strain>
    </source>
</reference>
<keyword evidence="3" id="KW-0275">Fatty acid biosynthesis</keyword>
<evidence type="ECO:0000313" key="6">
    <source>
        <dbReference type="Proteomes" id="UP001606301"/>
    </source>
</evidence>
<dbReference type="PROSITE" id="PS50075">
    <property type="entry name" value="CARRIER"/>
    <property type="match status" value="1"/>
</dbReference>
<comment type="pathway">
    <text evidence="3">Lipid metabolism; fatty acid biosynthesis.</text>
</comment>
<keyword evidence="3" id="KW-0443">Lipid metabolism</keyword>
<dbReference type="NCBIfam" id="NF003757">
    <property type="entry name" value="PRK05350.1"/>
    <property type="match status" value="1"/>
</dbReference>
<evidence type="ECO:0000313" key="5">
    <source>
        <dbReference type="EMBL" id="MFG6441908.1"/>
    </source>
</evidence>
<accession>A0ABW7FKN6</accession>
<evidence type="ECO:0000259" key="4">
    <source>
        <dbReference type="PROSITE" id="PS50075"/>
    </source>
</evidence>